<gene>
    <name evidence="2" type="ORF">EFY87_07080</name>
</gene>
<dbReference type="InterPro" id="IPR029057">
    <property type="entry name" value="PRTase-like"/>
</dbReference>
<dbReference type="Proteomes" id="UP000271678">
    <property type="component" value="Unassembled WGS sequence"/>
</dbReference>
<accession>A0A3M9MCA0</accession>
<comment type="caution">
    <text evidence="2">The sequence shown here is derived from an EMBL/GenBank/DDBJ whole genome shotgun (WGS) entry which is preliminary data.</text>
</comment>
<dbReference type="PANTHER" id="PTHR47505:SF1">
    <property type="entry name" value="DNA UTILIZATION PROTEIN YHGH"/>
    <property type="match status" value="1"/>
</dbReference>
<dbReference type="OrthoDB" id="5244859at2"/>
<dbReference type="CDD" id="cd06223">
    <property type="entry name" value="PRTases_typeI"/>
    <property type="match status" value="1"/>
</dbReference>
<dbReference type="EMBL" id="RJJQ01000005">
    <property type="protein sequence ID" value="RNI23191.1"/>
    <property type="molecule type" value="Genomic_DNA"/>
</dbReference>
<proteinExistence type="inferred from homology"/>
<name>A0A3M9MCA0_9MICO</name>
<evidence type="ECO:0000256" key="1">
    <source>
        <dbReference type="ARBA" id="ARBA00008007"/>
    </source>
</evidence>
<reference evidence="2 3" key="1">
    <citation type="submission" date="2018-11" db="EMBL/GenBank/DDBJ databases">
        <title>Draft genome of Simplicispira Flexivirga sp. BO-16.</title>
        <authorList>
            <person name="Im W.T."/>
        </authorList>
    </citation>
    <scope>NUCLEOTIDE SEQUENCE [LARGE SCALE GENOMIC DNA]</scope>
    <source>
        <strain evidence="2 3">BO-16</strain>
    </source>
</reference>
<evidence type="ECO:0000313" key="2">
    <source>
        <dbReference type="EMBL" id="RNI23191.1"/>
    </source>
</evidence>
<dbReference type="AlphaFoldDB" id="A0A3M9MCA0"/>
<organism evidence="2 3">
    <name type="scientific">Flexivirga caeni</name>
    <dbReference type="NCBI Taxonomy" id="2294115"/>
    <lineage>
        <taxon>Bacteria</taxon>
        <taxon>Bacillati</taxon>
        <taxon>Actinomycetota</taxon>
        <taxon>Actinomycetes</taxon>
        <taxon>Micrococcales</taxon>
        <taxon>Dermacoccaceae</taxon>
        <taxon>Flexivirga</taxon>
    </lineage>
</organism>
<dbReference type="SUPFAM" id="SSF53271">
    <property type="entry name" value="PRTase-like"/>
    <property type="match status" value="1"/>
</dbReference>
<dbReference type="Gene3D" id="3.40.50.2020">
    <property type="match status" value="1"/>
</dbReference>
<sequence length="248" mass="26011">MKSAALQAICDLALPRTCGGCATPGCALCPVCRGALDEIAARVAAPAIPDPCPEGFPPTWSQTAYDGPVAHLVRAHKDHGRRDAGPRLGALLRCALAELLTQDQHCVDALLAGERLLVCPMPSRPAATRERGREPAIELARRATHGVPDLRLGRLLRVSGHRRDQAGLTALQRSANVRGTIALSAAGRRLVPGRVCIVLDDIVTTGSSLAEARNALVSGGARHVVAATITATQRRAGDHPFTHEGSVV</sequence>
<evidence type="ECO:0000313" key="3">
    <source>
        <dbReference type="Proteomes" id="UP000271678"/>
    </source>
</evidence>
<dbReference type="InterPro" id="IPR051910">
    <property type="entry name" value="ComF/GntX_DNA_util-trans"/>
</dbReference>
<comment type="similarity">
    <text evidence="1">Belongs to the ComF/GntX family.</text>
</comment>
<dbReference type="RefSeq" id="WP_123270772.1">
    <property type="nucleotide sequence ID" value="NZ_RJJQ01000005.1"/>
</dbReference>
<keyword evidence="3" id="KW-1185">Reference proteome</keyword>
<dbReference type="PANTHER" id="PTHR47505">
    <property type="entry name" value="DNA UTILIZATION PROTEIN YHGH"/>
    <property type="match status" value="1"/>
</dbReference>
<dbReference type="InterPro" id="IPR000836">
    <property type="entry name" value="PRTase_dom"/>
</dbReference>
<protein>
    <submittedName>
        <fullName evidence="2">ComF family protein</fullName>
    </submittedName>
</protein>